<reference evidence="1 2" key="1">
    <citation type="submission" date="2020-10" db="EMBL/GenBank/DDBJ databases">
        <title>Streptomyces chromofuscus complate genome analysis.</title>
        <authorList>
            <person name="Anwar N."/>
        </authorList>
    </citation>
    <scope>NUCLEOTIDE SEQUENCE [LARGE SCALE GENOMIC DNA]</scope>
    <source>
        <strain evidence="1 2">DSM 40273</strain>
    </source>
</reference>
<dbReference type="Proteomes" id="UP000594008">
    <property type="component" value="Chromosome"/>
</dbReference>
<keyword evidence="2" id="KW-1185">Reference proteome</keyword>
<dbReference type="KEGG" id="schf:IPT68_01855"/>
<dbReference type="RefSeq" id="WP_189697475.1">
    <property type="nucleotide sequence ID" value="NZ_BMTA01000005.1"/>
</dbReference>
<proteinExistence type="predicted"/>
<evidence type="ECO:0000313" key="1">
    <source>
        <dbReference type="EMBL" id="QOV44789.1"/>
    </source>
</evidence>
<accession>A0A7M2T9H4</accession>
<dbReference type="EMBL" id="CP063374">
    <property type="protein sequence ID" value="QOV44789.1"/>
    <property type="molecule type" value="Genomic_DNA"/>
</dbReference>
<gene>
    <name evidence="1" type="ORF">IPT68_01855</name>
</gene>
<evidence type="ECO:0000313" key="2">
    <source>
        <dbReference type="Proteomes" id="UP000594008"/>
    </source>
</evidence>
<name>A0A7M2T9H4_STRCW</name>
<organism evidence="1 2">
    <name type="scientific">Streptomyces chromofuscus</name>
    <dbReference type="NCBI Taxonomy" id="42881"/>
    <lineage>
        <taxon>Bacteria</taxon>
        <taxon>Bacillati</taxon>
        <taxon>Actinomycetota</taxon>
        <taxon>Actinomycetes</taxon>
        <taxon>Kitasatosporales</taxon>
        <taxon>Streptomycetaceae</taxon>
        <taxon>Streptomyces</taxon>
    </lineage>
</organism>
<sequence>MTYFEGVADMLEVPALAVRDKPGWIGGQLVWGSMIDPSQEDRWQPLTG</sequence>
<dbReference type="AlphaFoldDB" id="A0A7M2T9H4"/>
<protein>
    <submittedName>
        <fullName evidence="1">Uncharacterized protein</fullName>
    </submittedName>
</protein>